<evidence type="ECO:0000313" key="2">
    <source>
        <dbReference type="Proteomes" id="UP000828941"/>
    </source>
</evidence>
<keyword evidence="2" id="KW-1185">Reference proteome</keyword>
<dbReference type="EMBL" id="CM039438">
    <property type="protein sequence ID" value="KAI4301207.1"/>
    <property type="molecule type" value="Genomic_DNA"/>
</dbReference>
<protein>
    <submittedName>
        <fullName evidence="1">Uncharacterized protein</fullName>
    </submittedName>
</protein>
<gene>
    <name evidence="1" type="ORF">L6164_034508</name>
</gene>
<dbReference type="Proteomes" id="UP000828941">
    <property type="component" value="Chromosome 13"/>
</dbReference>
<sequence>MARNITNAVMEKQSATSEVIANTLNAGWPSKFGSPVSLLPPGTWLDVAKETPAMSAATTEQDSAVLFSHSLPSLTSSL</sequence>
<organism evidence="1 2">
    <name type="scientific">Bauhinia variegata</name>
    <name type="common">Purple orchid tree</name>
    <name type="synonym">Phanera variegata</name>
    <dbReference type="NCBI Taxonomy" id="167791"/>
    <lineage>
        <taxon>Eukaryota</taxon>
        <taxon>Viridiplantae</taxon>
        <taxon>Streptophyta</taxon>
        <taxon>Embryophyta</taxon>
        <taxon>Tracheophyta</taxon>
        <taxon>Spermatophyta</taxon>
        <taxon>Magnoliopsida</taxon>
        <taxon>eudicotyledons</taxon>
        <taxon>Gunneridae</taxon>
        <taxon>Pentapetalae</taxon>
        <taxon>rosids</taxon>
        <taxon>fabids</taxon>
        <taxon>Fabales</taxon>
        <taxon>Fabaceae</taxon>
        <taxon>Cercidoideae</taxon>
        <taxon>Cercideae</taxon>
        <taxon>Bauhiniinae</taxon>
        <taxon>Bauhinia</taxon>
    </lineage>
</organism>
<comment type="caution">
    <text evidence="1">The sequence shown here is derived from an EMBL/GenBank/DDBJ whole genome shotgun (WGS) entry which is preliminary data.</text>
</comment>
<accession>A0ACB9KV29</accession>
<evidence type="ECO:0000313" key="1">
    <source>
        <dbReference type="EMBL" id="KAI4301207.1"/>
    </source>
</evidence>
<reference evidence="1 2" key="1">
    <citation type="journal article" date="2022" name="DNA Res.">
        <title>Chromosomal-level genome assembly of the orchid tree Bauhinia variegata (Leguminosae; Cercidoideae) supports the allotetraploid origin hypothesis of Bauhinia.</title>
        <authorList>
            <person name="Zhong Y."/>
            <person name="Chen Y."/>
            <person name="Zheng D."/>
            <person name="Pang J."/>
            <person name="Liu Y."/>
            <person name="Luo S."/>
            <person name="Meng S."/>
            <person name="Qian L."/>
            <person name="Wei D."/>
            <person name="Dai S."/>
            <person name="Zhou R."/>
        </authorList>
    </citation>
    <scope>NUCLEOTIDE SEQUENCE [LARGE SCALE GENOMIC DNA]</scope>
    <source>
        <strain evidence="1">BV-YZ2020</strain>
    </source>
</reference>
<proteinExistence type="predicted"/>
<name>A0ACB9KV29_BAUVA</name>